<dbReference type="AlphaFoldDB" id="A0A832EBQ7"/>
<evidence type="ECO:0000313" key="2">
    <source>
        <dbReference type="EMBL" id="HFK98587.1"/>
    </source>
</evidence>
<gene>
    <name evidence="2" type="ORF">ENS06_14835</name>
</gene>
<organism evidence="2">
    <name type="scientific">Desulfacinum infernum</name>
    <dbReference type="NCBI Taxonomy" id="35837"/>
    <lineage>
        <taxon>Bacteria</taxon>
        <taxon>Pseudomonadati</taxon>
        <taxon>Thermodesulfobacteriota</taxon>
        <taxon>Syntrophobacteria</taxon>
        <taxon>Syntrophobacterales</taxon>
        <taxon>Syntrophobacteraceae</taxon>
        <taxon>Desulfacinum</taxon>
    </lineage>
</organism>
<evidence type="ECO:0008006" key="3">
    <source>
        <dbReference type="Google" id="ProtNLM"/>
    </source>
</evidence>
<proteinExistence type="predicted"/>
<reference evidence="2" key="1">
    <citation type="journal article" date="2020" name="mSystems">
        <title>Genome- and Community-Level Interaction Insights into Carbon Utilization and Element Cycling Functions of Hydrothermarchaeota in Hydrothermal Sediment.</title>
        <authorList>
            <person name="Zhou Z."/>
            <person name="Liu Y."/>
            <person name="Xu W."/>
            <person name="Pan J."/>
            <person name="Luo Z.H."/>
            <person name="Li M."/>
        </authorList>
    </citation>
    <scope>NUCLEOTIDE SEQUENCE [LARGE SCALE GENOMIC DNA]</scope>
    <source>
        <strain evidence="2">SpSt-456</strain>
    </source>
</reference>
<dbReference type="Gene3D" id="3.40.50.2300">
    <property type="match status" value="1"/>
</dbReference>
<feature type="chain" id="PRO_5032570952" description="ABC transporter substrate-binding protein" evidence="1">
    <location>
        <begin position="33"/>
        <end position="311"/>
    </location>
</feature>
<protein>
    <recommendedName>
        <fullName evidence="3">ABC transporter substrate-binding protein</fullName>
    </recommendedName>
</protein>
<dbReference type="EMBL" id="DSTK01000040">
    <property type="protein sequence ID" value="HFK98587.1"/>
    <property type="molecule type" value="Genomic_DNA"/>
</dbReference>
<feature type="signal peptide" evidence="1">
    <location>
        <begin position="1"/>
        <end position="32"/>
    </location>
</feature>
<sequence length="311" mass="32740">MPKRLRRLFALFCLGVAALGLAAALGRHGALAAEAPPPVAALLSREIRPYVLAVDALEAALHRPVSRLYLEDGPAAVSATLEDFLRRGAVFAAVGLDALETLSRLDPPPPMVALMVITPPRPPRPGAPTPSAVVLGIPLEEQLRRIGALFPRVRSVAMPVPFAPSEGPSGAPADASPLIGPAVRRFVVAHPADWDRFFAVDAAEADAVLFVPHPMLASTALIRHGVAQCLLRKKIPIGYNAAFHEAGAAMSFLVDAAGVGREGARLVEALGHGQTGLVVTAPYRVRLKEKTLRHLGLSVPQGLEGDVEVQP</sequence>
<name>A0A832EBQ7_9BACT</name>
<evidence type="ECO:0000256" key="1">
    <source>
        <dbReference type="SAM" id="SignalP"/>
    </source>
</evidence>
<comment type="caution">
    <text evidence="2">The sequence shown here is derived from an EMBL/GenBank/DDBJ whole genome shotgun (WGS) entry which is preliminary data.</text>
</comment>
<keyword evidence="1" id="KW-0732">Signal</keyword>
<accession>A0A832EBQ7</accession>